<comment type="caution">
    <text evidence="2">The sequence shown here is derived from an EMBL/GenBank/DDBJ whole genome shotgun (WGS) entry which is preliminary data.</text>
</comment>
<evidence type="ECO:0000313" key="2">
    <source>
        <dbReference type="EMBL" id="PSJ60465.1"/>
    </source>
</evidence>
<dbReference type="GO" id="GO:0003677">
    <property type="term" value="F:DNA binding"/>
    <property type="evidence" value="ECO:0007669"/>
    <property type="project" value="InterPro"/>
</dbReference>
<dbReference type="Proteomes" id="UP000240653">
    <property type="component" value="Unassembled WGS sequence"/>
</dbReference>
<dbReference type="SUPFAM" id="SSF46785">
    <property type="entry name" value="Winged helix' DNA-binding domain"/>
    <property type="match status" value="1"/>
</dbReference>
<dbReference type="SUPFAM" id="SSF81301">
    <property type="entry name" value="Nucleotidyltransferase"/>
    <property type="match status" value="1"/>
</dbReference>
<dbReference type="CDD" id="cd05403">
    <property type="entry name" value="NT_KNTase_like"/>
    <property type="match status" value="1"/>
</dbReference>
<protein>
    <recommendedName>
        <fullName evidence="1">HTH iclR-type domain-containing protein</fullName>
    </recommendedName>
</protein>
<dbReference type="InterPro" id="IPR036388">
    <property type="entry name" value="WH-like_DNA-bd_sf"/>
</dbReference>
<dbReference type="EMBL" id="PXYL01000006">
    <property type="protein sequence ID" value="PSJ60465.1"/>
    <property type="molecule type" value="Genomic_DNA"/>
</dbReference>
<gene>
    <name evidence="2" type="ORF">C7I85_14805</name>
</gene>
<dbReference type="Pfam" id="PF09339">
    <property type="entry name" value="HTH_IclR"/>
    <property type="match status" value="1"/>
</dbReference>
<dbReference type="InterPro" id="IPR005471">
    <property type="entry name" value="Tscrpt_reg_IclR_N"/>
</dbReference>
<evidence type="ECO:0000313" key="3">
    <source>
        <dbReference type="Proteomes" id="UP000240653"/>
    </source>
</evidence>
<dbReference type="InterPro" id="IPR036390">
    <property type="entry name" value="WH_DNA-bd_sf"/>
</dbReference>
<dbReference type="Gene3D" id="1.10.10.10">
    <property type="entry name" value="Winged helix-like DNA-binding domain superfamily/Winged helix DNA-binding domain"/>
    <property type="match status" value="1"/>
</dbReference>
<reference evidence="2 3" key="1">
    <citation type="submission" date="2018-03" db="EMBL/GenBank/DDBJ databases">
        <title>The draft genome of Mesorhizobium soli JCM 19897.</title>
        <authorList>
            <person name="Li L."/>
            <person name="Liu L."/>
            <person name="Liang L."/>
            <person name="Wang T."/>
            <person name="Zhang X."/>
        </authorList>
    </citation>
    <scope>NUCLEOTIDE SEQUENCE [LARGE SCALE GENOMIC DNA]</scope>
    <source>
        <strain evidence="2 3">JCM 19897</strain>
    </source>
</reference>
<feature type="domain" description="HTH iclR-type" evidence="1">
    <location>
        <begin position="16"/>
        <end position="59"/>
    </location>
</feature>
<dbReference type="InterPro" id="IPR043519">
    <property type="entry name" value="NT_sf"/>
</dbReference>
<dbReference type="Gene3D" id="3.30.460.10">
    <property type="entry name" value="Beta Polymerase, domain 2"/>
    <property type="match status" value="1"/>
</dbReference>
<dbReference type="OrthoDB" id="559450at2"/>
<dbReference type="GO" id="GO:0006355">
    <property type="term" value="P:regulation of DNA-templated transcription"/>
    <property type="evidence" value="ECO:0007669"/>
    <property type="project" value="InterPro"/>
</dbReference>
<keyword evidence="3" id="KW-1185">Reference proteome</keyword>
<organism evidence="2 3">
    <name type="scientific">Pseudaminobacter soli</name>
    <name type="common">ex Li et al. 2025</name>
    <dbReference type="NCBI Taxonomy" id="1295366"/>
    <lineage>
        <taxon>Bacteria</taxon>
        <taxon>Pseudomonadati</taxon>
        <taxon>Pseudomonadota</taxon>
        <taxon>Alphaproteobacteria</taxon>
        <taxon>Hyphomicrobiales</taxon>
        <taxon>Phyllobacteriaceae</taxon>
        <taxon>Pseudaminobacter</taxon>
    </lineage>
</organism>
<accession>A0A2P7SDP4</accession>
<proteinExistence type="predicted"/>
<evidence type="ECO:0000259" key="1">
    <source>
        <dbReference type="Pfam" id="PF09339"/>
    </source>
</evidence>
<dbReference type="AlphaFoldDB" id="A0A2P7SDP4"/>
<sequence length="211" mass="23072">MRNPLTDIFGVDSNVAVLRELVRHGAALSNSDIQNRSGLSKSSVRLGIISLEQSGIVVSEGSRATKLHRFNETHFLAPQIAALYDAEKNRFTEIIDTVRNSAGDRRSLLKSLWIYGSVARKEDGLESDLDIGLIADKENLLGVVETVRENLREPATRLGFLPNVVGLDLEDVAQLAQQADPWWSTTIQDAVVLVGDRPENVPNHGGSNVHG</sequence>
<name>A0A2P7SDP4_9HYPH</name>